<protein>
    <submittedName>
        <fullName evidence="2">Conserved hypothetical membrane protein</fullName>
    </submittedName>
</protein>
<dbReference type="OrthoDB" id="4764765at2"/>
<dbReference type="KEGG" id="mmi:MMAR_3065"/>
<keyword evidence="3" id="KW-1185">Reference proteome</keyword>
<evidence type="ECO:0000313" key="3">
    <source>
        <dbReference type="Proteomes" id="UP000001190"/>
    </source>
</evidence>
<keyword evidence="1" id="KW-0812">Transmembrane</keyword>
<reference evidence="2 3" key="1">
    <citation type="journal article" date="2008" name="Genome Res.">
        <title>Insights from the complete genome sequence of Mycobacterium marinum on the evolution of Mycobacterium tuberculosis.</title>
        <authorList>
            <person name="Stinear T.P."/>
            <person name="Seemann T."/>
            <person name="Harrison P.F."/>
            <person name="Jenkin G.A."/>
            <person name="Davies J.K."/>
            <person name="Johnson P.D."/>
            <person name="Abdellah Z."/>
            <person name="Arrowsmith C."/>
            <person name="Chillingworth T."/>
            <person name="Churcher C."/>
            <person name="Clarke K."/>
            <person name="Cronin A."/>
            <person name="Davis P."/>
            <person name="Goodhead I."/>
            <person name="Holroyd N."/>
            <person name="Jagels K."/>
            <person name="Lord A."/>
            <person name="Moule S."/>
            <person name="Mungall K."/>
            <person name="Norbertczak H."/>
            <person name="Quail M.A."/>
            <person name="Rabbinowitsch E."/>
            <person name="Walker D."/>
            <person name="White B."/>
            <person name="Whitehead S."/>
            <person name="Small P.L."/>
            <person name="Brosch R."/>
            <person name="Ramakrishnan L."/>
            <person name="Fischbach M.A."/>
            <person name="Parkhill J."/>
            <person name="Cole S.T."/>
        </authorList>
    </citation>
    <scope>NUCLEOTIDE SEQUENCE [LARGE SCALE GENOMIC DNA]</scope>
    <source>
        <strain evidence="3">ATCC BAA-535 / M</strain>
    </source>
</reference>
<dbReference type="AlphaFoldDB" id="B2HFT6"/>
<dbReference type="eggNOG" id="ENOG5031RJP">
    <property type="taxonomic scope" value="Bacteria"/>
</dbReference>
<dbReference type="EMBL" id="CP000854">
    <property type="protein sequence ID" value="ACC41500.1"/>
    <property type="molecule type" value="Genomic_DNA"/>
</dbReference>
<organism evidence="2 3">
    <name type="scientific">Mycobacterium marinum (strain ATCC BAA-535 / M)</name>
    <dbReference type="NCBI Taxonomy" id="216594"/>
    <lineage>
        <taxon>Bacteria</taxon>
        <taxon>Bacillati</taxon>
        <taxon>Actinomycetota</taxon>
        <taxon>Actinomycetes</taxon>
        <taxon>Mycobacteriales</taxon>
        <taxon>Mycobacteriaceae</taxon>
        <taxon>Mycobacterium</taxon>
        <taxon>Mycobacterium ulcerans group</taxon>
    </lineage>
</organism>
<evidence type="ECO:0000313" key="2">
    <source>
        <dbReference type="EMBL" id="ACC41500.1"/>
    </source>
</evidence>
<keyword evidence="1" id="KW-0472">Membrane</keyword>
<proteinExistence type="predicted"/>
<dbReference type="HOGENOM" id="CLU_106270_0_0_11"/>
<name>B2HFT6_MYCMM</name>
<accession>B2HFT6</accession>
<evidence type="ECO:0000256" key="1">
    <source>
        <dbReference type="SAM" id="Phobius"/>
    </source>
</evidence>
<feature type="transmembrane region" description="Helical" evidence="1">
    <location>
        <begin position="25"/>
        <end position="50"/>
    </location>
</feature>
<sequence length="179" mass="18210">MNTTPPPAEQWIPNYPPQAAPRPSAWPLVALAITAIVGVVLGTTALIVALKDPTNSGSASTSPTTAAPSYTATQTAAAHRKLCDTYKLAARAVQIQTNGDSPALAGVAAVNGAIMLQATVNATPALASADRKTALALAEAYSNTTALSSFVHSEDPEWQAALNDVNAKDAQMKAVCSGG</sequence>
<keyword evidence="1" id="KW-1133">Transmembrane helix</keyword>
<gene>
    <name evidence="2" type="ordered locus">MMAR_3065</name>
</gene>
<dbReference type="RefSeq" id="WP_012394752.1">
    <property type="nucleotide sequence ID" value="NC_010612.1"/>
</dbReference>
<dbReference type="Proteomes" id="UP000001190">
    <property type="component" value="Chromosome"/>
</dbReference>
<dbReference type="STRING" id="216594.MMAR_3065"/>